<organism evidence="1 2">
    <name type="scientific">Nitrososphaera viennensis EN76</name>
    <dbReference type="NCBI Taxonomy" id="926571"/>
    <lineage>
        <taxon>Archaea</taxon>
        <taxon>Nitrososphaerota</taxon>
        <taxon>Nitrososphaeria</taxon>
        <taxon>Nitrososphaerales</taxon>
        <taxon>Nitrososphaeraceae</taxon>
        <taxon>Nitrososphaera</taxon>
    </lineage>
</organism>
<dbReference type="STRING" id="926571.NVIE_026770"/>
<dbReference type="RefSeq" id="WP_075055602.1">
    <property type="nucleotide sequence ID" value="NZ_CP007536.1"/>
</dbReference>
<evidence type="ECO:0000313" key="1">
    <source>
        <dbReference type="EMBL" id="AIC16949.1"/>
    </source>
</evidence>
<dbReference type="GeneID" id="74947914"/>
<dbReference type="KEGG" id="nvn:NVIE_026770"/>
<name>A0A060HKB6_9ARCH</name>
<proteinExistence type="predicted"/>
<dbReference type="Proteomes" id="UP000027093">
    <property type="component" value="Chromosome"/>
</dbReference>
<dbReference type="AlphaFoldDB" id="A0A060HKB6"/>
<gene>
    <name evidence="1" type="ORF">NVIE_026770</name>
</gene>
<sequence length="60" mass="6837">MSSSSPPVCPWDNEKLQALEGRFQFVCEKHGERGRFFWDVVLNGAGTLGSFRWTDYPPSD</sequence>
<dbReference type="HOGENOM" id="CLU_2930325_0_0_2"/>
<reference evidence="1 2" key="1">
    <citation type="journal article" date="2014" name="Int. J. Syst. Evol. Microbiol.">
        <title>Nitrososphaera viennensis gen. nov., sp. nov., an aerobic and mesophilic, ammonia-oxidizing archaeon from soil and a member of the archaeal phylum Thaumarchaeota.</title>
        <authorList>
            <person name="Stieglmeier M."/>
            <person name="Klingl A."/>
            <person name="Alves R.J."/>
            <person name="Rittmann S.K."/>
            <person name="Melcher M."/>
            <person name="Leisch N."/>
            <person name="Schleper C."/>
        </authorList>
    </citation>
    <scope>NUCLEOTIDE SEQUENCE [LARGE SCALE GENOMIC DNA]</scope>
    <source>
        <strain evidence="1">EN76</strain>
    </source>
</reference>
<protein>
    <submittedName>
        <fullName evidence="1">Uncharacterized protein</fullName>
    </submittedName>
</protein>
<keyword evidence="2" id="KW-1185">Reference proteome</keyword>
<accession>A0A060HKB6</accession>
<evidence type="ECO:0000313" key="2">
    <source>
        <dbReference type="Proteomes" id="UP000027093"/>
    </source>
</evidence>
<dbReference type="EMBL" id="CP007536">
    <property type="protein sequence ID" value="AIC16949.1"/>
    <property type="molecule type" value="Genomic_DNA"/>
</dbReference>